<reference evidence="2 3" key="1">
    <citation type="submission" date="2021-04" db="EMBL/GenBank/DDBJ databases">
        <authorList>
            <person name="Rakotoarivonina H."/>
        </authorList>
    </citation>
    <scope>NUCLEOTIDE SEQUENCE [LARGE SCALE GENOMIC DNA]</scope>
    <source>
        <strain evidence="2 3">XE</strain>
    </source>
</reference>
<dbReference type="PROSITE" id="PS51353">
    <property type="entry name" value="ARSC"/>
    <property type="match status" value="1"/>
</dbReference>
<comment type="similarity">
    <text evidence="1">Belongs to the ArsC family.</text>
</comment>
<dbReference type="NCBIfam" id="TIGR01617">
    <property type="entry name" value="arsC_related"/>
    <property type="match status" value="1"/>
</dbReference>
<comment type="caution">
    <text evidence="2">The sequence shown here is derived from an EMBL/GenBank/DDBJ whole genome shotgun (WGS) entry which is preliminary data.</text>
</comment>
<sequence length="120" mass="13870">MGNTLKVYYYPKCGSCRSALKFLQAKGHELKLQDLFGQPPTEEEIRDWLRISGLGIRAFFNTSGEVYREMKLKDKLPEMSEDEQIRLLASNGRLVKRPVVTDGRKLTVGWKEDVFEETWG</sequence>
<dbReference type="CDD" id="cd03036">
    <property type="entry name" value="ArsC_like"/>
    <property type="match status" value="1"/>
</dbReference>
<dbReference type="EMBL" id="CAJRAY010000077">
    <property type="protein sequence ID" value="CAG5090643.1"/>
    <property type="molecule type" value="Genomic_DNA"/>
</dbReference>
<dbReference type="PANTHER" id="PTHR30041">
    <property type="entry name" value="ARSENATE REDUCTASE"/>
    <property type="match status" value="1"/>
</dbReference>
<dbReference type="InterPro" id="IPR006660">
    <property type="entry name" value="Arsenate_reductase-like"/>
</dbReference>
<evidence type="ECO:0000313" key="2">
    <source>
        <dbReference type="EMBL" id="CAG5090643.1"/>
    </source>
</evidence>
<dbReference type="InterPro" id="IPR006504">
    <property type="entry name" value="Tscrpt_reg_Spx/MgsR"/>
</dbReference>
<dbReference type="SUPFAM" id="SSF52833">
    <property type="entry name" value="Thioredoxin-like"/>
    <property type="match status" value="1"/>
</dbReference>
<dbReference type="PANTHER" id="PTHR30041:SF8">
    <property type="entry name" value="PROTEIN YFFB"/>
    <property type="match status" value="1"/>
</dbReference>
<dbReference type="Proteomes" id="UP000681526">
    <property type="component" value="Unassembled WGS sequence"/>
</dbReference>
<accession>A0ABN7S1M4</accession>
<dbReference type="InterPro" id="IPR036249">
    <property type="entry name" value="Thioredoxin-like_sf"/>
</dbReference>
<keyword evidence="3" id="KW-1185">Reference proteome</keyword>
<protein>
    <submittedName>
        <fullName evidence="2">Uncharacterized protein YusI</fullName>
    </submittedName>
</protein>
<dbReference type="Gene3D" id="3.40.30.10">
    <property type="entry name" value="Glutaredoxin"/>
    <property type="match status" value="1"/>
</dbReference>
<dbReference type="RefSeq" id="WP_015254050.1">
    <property type="nucleotide sequence ID" value="NZ_CAJRAY010000077.1"/>
</dbReference>
<gene>
    <name evidence="2" type="primary">txxe 2921-yusI</name>
    <name evidence="2" type="ORF">TXXE_14405</name>
</gene>
<evidence type="ECO:0000313" key="3">
    <source>
        <dbReference type="Proteomes" id="UP000681526"/>
    </source>
</evidence>
<organism evidence="2 3">
    <name type="scientific">Thermobacillus xylanilyticus</name>
    <dbReference type="NCBI Taxonomy" id="76633"/>
    <lineage>
        <taxon>Bacteria</taxon>
        <taxon>Bacillati</taxon>
        <taxon>Bacillota</taxon>
        <taxon>Bacilli</taxon>
        <taxon>Bacillales</taxon>
        <taxon>Paenibacillaceae</taxon>
        <taxon>Thermobacillus</taxon>
    </lineage>
</organism>
<name>A0ABN7S1M4_THEXY</name>
<evidence type="ECO:0000256" key="1">
    <source>
        <dbReference type="PROSITE-ProRule" id="PRU01282"/>
    </source>
</evidence>
<dbReference type="Pfam" id="PF03960">
    <property type="entry name" value="ArsC"/>
    <property type="match status" value="1"/>
</dbReference>
<proteinExistence type="inferred from homology"/>